<accession>A0A382Z8W4</accession>
<feature type="region of interest" description="Disordered" evidence="1">
    <location>
        <begin position="1"/>
        <end position="26"/>
    </location>
</feature>
<reference evidence="2" key="1">
    <citation type="submission" date="2018-05" db="EMBL/GenBank/DDBJ databases">
        <authorList>
            <person name="Lanie J.A."/>
            <person name="Ng W.-L."/>
            <person name="Kazmierczak K.M."/>
            <person name="Andrzejewski T.M."/>
            <person name="Davidsen T.M."/>
            <person name="Wayne K.J."/>
            <person name="Tettelin H."/>
            <person name="Glass J.I."/>
            <person name="Rusch D."/>
            <person name="Podicherti R."/>
            <person name="Tsui H.-C.T."/>
            <person name="Winkler M.E."/>
        </authorList>
    </citation>
    <scope>NUCLEOTIDE SEQUENCE</scope>
</reference>
<name>A0A382Z8W4_9ZZZZ</name>
<evidence type="ECO:0000313" key="2">
    <source>
        <dbReference type="EMBL" id="SVD91629.1"/>
    </source>
</evidence>
<evidence type="ECO:0000256" key="1">
    <source>
        <dbReference type="SAM" id="MobiDB-lite"/>
    </source>
</evidence>
<proteinExistence type="predicted"/>
<dbReference type="AlphaFoldDB" id="A0A382Z8W4"/>
<gene>
    <name evidence="2" type="ORF">METZ01_LOCUS444483</name>
</gene>
<organism evidence="2">
    <name type="scientific">marine metagenome</name>
    <dbReference type="NCBI Taxonomy" id="408172"/>
    <lineage>
        <taxon>unclassified sequences</taxon>
        <taxon>metagenomes</taxon>
        <taxon>ecological metagenomes</taxon>
    </lineage>
</organism>
<protein>
    <submittedName>
        <fullName evidence="2">Uncharacterized protein</fullName>
    </submittedName>
</protein>
<dbReference type="EMBL" id="UINC01181770">
    <property type="protein sequence ID" value="SVD91629.1"/>
    <property type="molecule type" value="Genomic_DNA"/>
</dbReference>
<sequence>MDRSNERLWKLVGTPPDTKPIRRRKSKKSIEDALEYYHTKFKGSKTKSVRNRISRLTEALETYS</sequence>